<proteinExistence type="predicted"/>
<sequence>MVVSPHPLATEAGRSVLAGGGNAIEAAVAVGAVLAVVMPHFCGLGGDAVWLVCDREGRSRCFLGIGQAAAGVTVPKDAIPTRGPSSMLTSACAVDSWGHALTFSGANWAGRQSFSDLISPAIELADGGYVPSPSQDFWLDFRADDHPAWPGFSEIFNHRSDAGLLRQPELAASLQRLADDGYRSFYEGPLSQAIADGLTKTGSPLNAQDLAATRTREVDPLTLDYRGTLLLAPPPPTQGCATLAIMGILSRFDLAQTSPGTAARIHLLVEATKQAFLKRSSVADPDFDTRNNDAAAAMLEAGTLDAAARRIDPTCATPWPHPVNSADTVFFAVADPQGRCASVLQSTYFDWGSGVTVPGTGILWQNRGAAFSTEPGHPNYLVPGKRPFYTLNPGVAIRDGEPYLLYGTQGADGQPQTLSVLLTSLIDDGMTPEQALAQPRFLLGRTFSDSRDSLKIEGSVRPQEAEALSALGHEVAMLPALSPIFGQAGVIHLSDDGSVEGAHDPRGNGSAAGFSL</sequence>
<dbReference type="OrthoDB" id="9781342at2"/>
<dbReference type="PANTHER" id="PTHR43881">
    <property type="entry name" value="GAMMA-GLUTAMYLTRANSPEPTIDASE (AFU_ORTHOLOGUE AFUA_4G13580)"/>
    <property type="match status" value="1"/>
</dbReference>
<dbReference type="InterPro" id="IPR043137">
    <property type="entry name" value="GGT_ssub_C"/>
</dbReference>
<dbReference type="RefSeq" id="WP_006725476.1">
    <property type="nucleotide sequence ID" value="NZ_ALJF01000006.1"/>
</dbReference>
<dbReference type="PATRIC" id="fig|1156935.5.peg.1487"/>
<gene>
    <name evidence="2" type="ORF">QWE_07391</name>
</gene>
<dbReference type="Pfam" id="PF01019">
    <property type="entry name" value="G_glu_transpept"/>
    <property type="match status" value="1"/>
</dbReference>
<dbReference type="Gene3D" id="3.60.20.40">
    <property type="match status" value="1"/>
</dbReference>
<evidence type="ECO:0000313" key="2">
    <source>
        <dbReference type="EMBL" id="EKF59905.1"/>
    </source>
</evidence>
<dbReference type="PANTHER" id="PTHR43881:SF5">
    <property type="entry name" value="GAMMA-GLUTAMYLTRANSPEPTIDASE"/>
    <property type="match status" value="1"/>
</dbReference>
<evidence type="ECO:0000313" key="3">
    <source>
        <dbReference type="Proteomes" id="UP000007123"/>
    </source>
</evidence>
<dbReference type="GO" id="GO:0016740">
    <property type="term" value="F:transferase activity"/>
    <property type="evidence" value="ECO:0007669"/>
    <property type="project" value="UniProtKB-KW"/>
</dbReference>
<dbReference type="Proteomes" id="UP000007123">
    <property type="component" value="Unassembled WGS sequence"/>
</dbReference>
<name>K2Q420_9HYPH</name>
<evidence type="ECO:0000256" key="1">
    <source>
        <dbReference type="SAM" id="MobiDB-lite"/>
    </source>
</evidence>
<dbReference type="eggNOG" id="COG0405">
    <property type="taxonomic scope" value="Bacteria"/>
</dbReference>
<dbReference type="InterPro" id="IPR052896">
    <property type="entry name" value="GGT-like_enzyme"/>
</dbReference>
<comment type="caution">
    <text evidence="2">The sequence shown here is derived from an EMBL/GenBank/DDBJ whole genome shotgun (WGS) entry which is preliminary data.</text>
</comment>
<dbReference type="InterPro" id="IPR029055">
    <property type="entry name" value="Ntn_hydrolases_N"/>
</dbReference>
<organism evidence="2 3">
    <name type="scientific">Agrobacterium albertimagni AOL15</name>
    <dbReference type="NCBI Taxonomy" id="1156935"/>
    <lineage>
        <taxon>Bacteria</taxon>
        <taxon>Pseudomonadati</taxon>
        <taxon>Pseudomonadota</taxon>
        <taxon>Alphaproteobacteria</taxon>
        <taxon>Hyphomicrobiales</taxon>
        <taxon>Rhizobiaceae</taxon>
        <taxon>Rhizobium/Agrobacterium group</taxon>
        <taxon>Agrobacterium</taxon>
    </lineage>
</organism>
<reference evidence="2 3" key="1">
    <citation type="journal article" date="2012" name="J. Bacteriol.">
        <title>Draft Genome Sequence of Agrobacterium albertimagni Strain AOL15.</title>
        <authorList>
            <person name="Trimble W.L."/>
            <person name="Phung le T."/>
            <person name="Meyer F."/>
            <person name="Gilbert J.A."/>
            <person name="Silver S."/>
        </authorList>
    </citation>
    <scope>NUCLEOTIDE SEQUENCE [LARGE SCALE GENOMIC DNA]</scope>
    <source>
        <strain evidence="2 3">AOL15</strain>
    </source>
</reference>
<dbReference type="STRING" id="1156935.QWE_07391"/>
<dbReference type="AlphaFoldDB" id="K2Q420"/>
<keyword evidence="3" id="KW-1185">Reference proteome</keyword>
<dbReference type="InterPro" id="IPR043138">
    <property type="entry name" value="GGT_lsub"/>
</dbReference>
<accession>K2Q420</accession>
<dbReference type="Gene3D" id="1.10.246.130">
    <property type="match status" value="1"/>
</dbReference>
<keyword evidence="2" id="KW-0808">Transferase</keyword>
<feature type="region of interest" description="Disordered" evidence="1">
    <location>
        <begin position="496"/>
        <end position="516"/>
    </location>
</feature>
<dbReference type="SUPFAM" id="SSF56235">
    <property type="entry name" value="N-terminal nucleophile aminohydrolases (Ntn hydrolases)"/>
    <property type="match status" value="1"/>
</dbReference>
<dbReference type="EMBL" id="ALJF01000006">
    <property type="protein sequence ID" value="EKF59905.1"/>
    <property type="molecule type" value="Genomic_DNA"/>
</dbReference>
<dbReference type="PRINTS" id="PR01210">
    <property type="entry name" value="GGTRANSPTASE"/>
</dbReference>
<protein>
    <submittedName>
        <fullName evidence="2">Gamma-glutamyltransferase</fullName>
    </submittedName>
</protein>